<evidence type="ECO:0000313" key="2">
    <source>
        <dbReference type="Proteomes" id="UP001207742"/>
    </source>
</evidence>
<gene>
    <name evidence="1" type="ORF">OL497_07240</name>
</gene>
<dbReference type="Proteomes" id="UP001207742">
    <property type="component" value="Unassembled WGS sequence"/>
</dbReference>
<comment type="caution">
    <text evidence="1">The sequence shown here is derived from an EMBL/GenBank/DDBJ whole genome shotgun (WGS) entry which is preliminary data.</text>
</comment>
<dbReference type="EMBL" id="JAPDNS010000001">
    <property type="protein sequence ID" value="MCW3483682.1"/>
    <property type="molecule type" value="Genomic_DNA"/>
</dbReference>
<sequence>MKKFIFPNGVHVMKCFPLLLLLCYSSITSGQSINAIENDLLQTLQRLQQWGYPHTEEQKGDSLTILNTLFEKKLLHYAAKNPATLSAAFKRLREQHLDIVTSKDQQLRVYSWDDESGGTMRFFRNVYQYKSNGKLFAVSLRKKDKPLDAGAACIGLHRIVHKEKTYYLGVYQSIYSGMVNYARIQAFEITNDRLNEHVKLIKTKTGLKNKLGFSYNFFSVVERKERPIILINVDTAAQTISIPVVSPDGVVTDKQIRYQLKEDYFERIVKGK</sequence>
<reference evidence="1 2" key="1">
    <citation type="submission" date="2022-10" db="EMBL/GenBank/DDBJ databases">
        <title>Chitinophaga nivalis PC15 sp. nov., isolated from Pyeongchang county, South Korea.</title>
        <authorList>
            <person name="Trinh H.N."/>
        </authorList>
    </citation>
    <scope>NUCLEOTIDE SEQUENCE [LARGE SCALE GENOMIC DNA]</scope>
    <source>
        <strain evidence="1 2">PC14</strain>
    </source>
</reference>
<evidence type="ECO:0008006" key="3">
    <source>
        <dbReference type="Google" id="ProtNLM"/>
    </source>
</evidence>
<name>A0ABT3II98_9BACT</name>
<accession>A0ABT3II98</accession>
<evidence type="ECO:0000313" key="1">
    <source>
        <dbReference type="EMBL" id="MCW3483682.1"/>
    </source>
</evidence>
<keyword evidence="2" id="KW-1185">Reference proteome</keyword>
<protein>
    <recommendedName>
        <fullName evidence="3">DUF4919 domain-containing protein</fullName>
    </recommendedName>
</protein>
<dbReference type="RefSeq" id="WP_264729202.1">
    <property type="nucleotide sequence ID" value="NZ_JAPDNR010000001.1"/>
</dbReference>
<organism evidence="1 2">
    <name type="scientific">Chitinophaga nivalis</name>
    <dbReference type="NCBI Taxonomy" id="2991709"/>
    <lineage>
        <taxon>Bacteria</taxon>
        <taxon>Pseudomonadati</taxon>
        <taxon>Bacteroidota</taxon>
        <taxon>Chitinophagia</taxon>
        <taxon>Chitinophagales</taxon>
        <taxon>Chitinophagaceae</taxon>
        <taxon>Chitinophaga</taxon>
    </lineage>
</organism>
<proteinExistence type="predicted"/>